<evidence type="ECO:0000313" key="1">
    <source>
        <dbReference type="EMBL" id="GAP37314.1"/>
    </source>
</evidence>
<dbReference type="AlphaFoldDB" id="A0A0K8P426"/>
<comment type="caution">
    <text evidence="1">The sequence shown here is derived from an EMBL/GenBank/DDBJ whole genome shotgun (WGS) entry which is preliminary data.</text>
</comment>
<keyword evidence="2" id="KW-1185">Reference proteome</keyword>
<dbReference type="Proteomes" id="UP000037660">
    <property type="component" value="Unassembled WGS sequence"/>
</dbReference>
<name>A0A0K8P426_PISS1</name>
<evidence type="ECO:0000313" key="2">
    <source>
        <dbReference type="Proteomes" id="UP000037660"/>
    </source>
</evidence>
<proteinExistence type="predicted"/>
<accession>A0A0K8P426</accession>
<sequence length="87" mass="9611">MHDDKELRDHLYQVEAQLLATQAAIRSILTAVPQLRPSVAQELEQVRAARPGRVVSDSVFSALDRAIRRMLPAEAPATPDAEIALVR</sequence>
<dbReference type="RefSeq" id="WP_054021256.1">
    <property type="nucleotide sequence ID" value="NZ_BBYR01000045.1"/>
</dbReference>
<dbReference type="STRING" id="1547922.ISF6_3169"/>
<reference evidence="1 2" key="2">
    <citation type="journal article" date="2016" name="Science">
        <title>A bacterium that degrades and assimilates poly(ethylene terephthalate).</title>
        <authorList>
            <person name="Yoshida S."/>
            <person name="Hiraga K."/>
            <person name="Takehana T."/>
            <person name="Taniguchi I."/>
            <person name="Yamaji H."/>
            <person name="Maeda Y."/>
            <person name="Toyohara K."/>
            <person name="Miyamoto K."/>
            <person name="Kimura Y."/>
            <person name="Oda K."/>
        </authorList>
    </citation>
    <scope>NUCLEOTIDE SEQUENCE [LARGE SCALE GENOMIC DNA]</scope>
    <source>
        <strain evidence="2">NBRC 110686 / TISTR 2288 / 201-F6</strain>
    </source>
</reference>
<protein>
    <submittedName>
        <fullName evidence="1">Uncharacterized protein</fullName>
    </submittedName>
</protein>
<dbReference type="EMBL" id="BBYR01000045">
    <property type="protein sequence ID" value="GAP37314.1"/>
    <property type="molecule type" value="Genomic_DNA"/>
</dbReference>
<reference evidence="2" key="1">
    <citation type="submission" date="2015-07" db="EMBL/GenBank/DDBJ databases">
        <title>Discovery of a poly(ethylene terephthalate assimilation.</title>
        <authorList>
            <person name="Yoshida S."/>
            <person name="Hiraga K."/>
            <person name="Takehana T."/>
            <person name="Taniguchi I."/>
            <person name="Yamaji H."/>
            <person name="Maeda Y."/>
            <person name="Toyohara K."/>
            <person name="Miyamoto K."/>
            <person name="Kimura Y."/>
            <person name="Oda K."/>
        </authorList>
    </citation>
    <scope>NUCLEOTIDE SEQUENCE [LARGE SCALE GENOMIC DNA]</scope>
    <source>
        <strain evidence="2">NBRC 110686 / TISTR 2288 / 201-F6</strain>
    </source>
</reference>
<gene>
    <name evidence="1" type="ORF">ISF6_3169</name>
</gene>
<organism evidence="1 2">
    <name type="scientific">Piscinibacter sakaiensis</name>
    <name type="common">Ideonella sakaiensis</name>
    <dbReference type="NCBI Taxonomy" id="1547922"/>
    <lineage>
        <taxon>Bacteria</taxon>
        <taxon>Pseudomonadati</taxon>
        <taxon>Pseudomonadota</taxon>
        <taxon>Betaproteobacteria</taxon>
        <taxon>Burkholderiales</taxon>
        <taxon>Sphaerotilaceae</taxon>
        <taxon>Piscinibacter</taxon>
    </lineage>
</organism>